<evidence type="ECO:0000256" key="1">
    <source>
        <dbReference type="ARBA" id="ARBA00000085"/>
    </source>
</evidence>
<evidence type="ECO:0000313" key="7">
    <source>
        <dbReference type="EMBL" id="MFD2563868.1"/>
    </source>
</evidence>
<proteinExistence type="predicted"/>
<dbReference type="PROSITE" id="PS50109">
    <property type="entry name" value="HIS_KIN"/>
    <property type="match status" value="1"/>
</dbReference>
<feature type="domain" description="Response regulatory" evidence="6">
    <location>
        <begin position="386"/>
        <end position="506"/>
    </location>
</feature>
<sequence length="512" mass="59344">MTYQEEKLLFNQKTQCIVVDHDGTIEETDAVIFEWKVGTSIYNAHPFFEIIKDFIEVFEKEETIYNFPCIHLEDGEIQKICDVTIKINSEKVVILLFDYTTKYYELNKIAQQKNESILKAKELELKNQYLLEKEKFKNSFISNINHEIRTPLTGILGFIEVLEKTNLNFEQEELARIIKRQSLHLNSLIEDMVDISKIESGKIKIIEERFLFVNLVEGFKETYTKLAEDKEIAFETYIDPNIQEYLIGDRTRVFQILNNILNNAFKFTEEGKISLSVTKNYQRTNKLSISFKIEDTGLGIQKENLDTIFDRFTRFNEDRQISGTGLGLAIVKDLVDLLGGEIKVTSEPEKGTTFDVKLPFKFEITKSTPEKKKKKYSLPESKKKFRILVVEDEEATQFLIMKILISHGSFFVDVAINGEEAISYIERRNYDLVLMDLKLSKIDGYKATHMIRNNYGDKVISEVPIIGFTAKSGEIEREKCLRAGMDDFIAKPFEQEDLIYKIVKQIAKKAAS</sequence>
<dbReference type="CDD" id="cd00082">
    <property type="entry name" value="HisKA"/>
    <property type="match status" value="1"/>
</dbReference>
<keyword evidence="8" id="KW-1185">Reference proteome</keyword>
<feature type="domain" description="Histidine kinase" evidence="5">
    <location>
        <begin position="143"/>
        <end position="362"/>
    </location>
</feature>
<dbReference type="SUPFAM" id="SSF55874">
    <property type="entry name" value="ATPase domain of HSP90 chaperone/DNA topoisomerase II/histidine kinase"/>
    <property type="match status" value="1"/>
</dbReference>
<dbReference type="InterPro" id="IPR036890">
    <property type="entry name" value="HATPase_C_sf"/>
</dbReference>
<gene>
    <name evidence="7" type="ORF">ACFSR1_14400</name>
</gene>
<dbReference type="InterPro" id="IPR036097">
    <property type="entry name" value="HisK_dim/P_sf"/>
</dbReference>
<dbReference type="SMART" id="SM00448">
    <property type="entry name" value="REC"/>
    <property type="match status" value="1"/>
</dbReference>
<dbReference type="SUPFAM" id="SSF52172">
    <property type="entry name" value="CheY-like"/>
    <property type="match status" value="1"/>
</dbReference>
<dbReference type="EMBL" id="JBHULE010000019">
    <property type="protein sequence ID" value="MFD2563868.1"/>
    <property type="molecule type" value="Genomic_DNA"/>
</dbReference>
<dbReference type="Pfam" id="PF00072">
    <property type="entry name" value="Response_reg"/>
    <property type="match status" value="1"/>
</dbReference>
<dbReference type="RefSeq" id="WP_378293648.1">
    <property type="nucleotide sequence ID" value="NZ_JBHULE010000019.1"/>
</dbReference>
<keyword evidence="7" id="KW-0418">Kinase</keyword>
<dbReference type="InterPro" id="IPR001789">
    <property type="entry name" value="Sig_transdc_resp-reg_receiver"/>
</dbReference>
<dbReference type="EC" id="2.7.13.3" evidence="2"/>
<dbReference type="InterPro" id="IPR004358">
    <property type="entry name" value="Sig_transdc_His_kin-like_C"/>
</dbReference>
<dbReference type="SMART" id="SM00387">
    <property type="entry name" value="HATPase_c"/>
    <property type="match status" value="1"/>
</dbReference>
<dbReference type="PANTHER" id="PTHR45339">
    <property type="entry name" value="HYBRID SIGNAL TRANSDUCTION HISTIDINE KINASE J"/>
    <property type="match status" value="1"/>
</dbReference>
<dbReference type="InterPro" id="IPR005467">
    <property type="entry name" value="His_kinase_dom"/>
</dbReference>
<feature type="modified residue" description="4-aspartylphosphate" evidence="4">
    <location>
        <position position="436"/>
    </location>
</feature>
<evidence type="ECO:0000259" key="5">
    <source>
        <dbReference type="PROSITE" id="PS50109"/>
    </source>
</evidence>
<name>A0ABW5LGA2_9FLAO</name>
<dbReference type="PRINTS" id="PR00344">
    <property type="entry name" value="BCTRLSENSOR"/>
</dbReference>
<dbReference type="Pfam" id="PF02518">
    <property type="entry name" value="HATPase_c"/>
    <property type="match status" value="1"/>
</dbReference>
<dbReference type="InterPro" id="IPR003594">
    <property type="entry name" value="HATPase_dom"/>
</dbReference>
<dbReference type="SUPFAM" id="SSF47384">
    <property type="entry name" value="Homodimeric domain of signal transducing histidine kinase"/>
    <property type="match status" value="1"/>
</dbReference>
<dbReference type="Gene3D" id="3.30.565.10">
    <property type="entry name" value="Histidine kinase-like ATPase, C-terminal domain"/>
    <property type="match status" value="1"/>
</dbReference>
<accession>A0ABW5LGA2</accession>
<dbReference type="Gene3D" id="3.40.50.2300">
    <property type="match status" value="1"/>
</dbReference>
<dbReference type="PROSITE" id="PS50110">
    <property type="entry name" value="RESPONSE_REGULATORY"/>
    <property type="match status" value="1"/>
</dbReference>
<dbReference type="SMART" id="SM00388">
    <property type="entry name" value="HisKA"/>
    <property type="match status" value="1"/>
</dbReference>
<evidence type="ECO:0000259" key="6">
    <source>
        <dbReference type="PROSITE" id="PS50110"/>
    </source>
</evidence>
<keyword evidence="3 4" id="KW-0597">Phosphoprotein</keyword>
<dbReference type="PANTHER" id="PTHR45339:SF3">
    <property type="entry name" value="HISTIDINE KINASE"/>
    <property type="match status" value="1"/>
</dbReference>
<reference evidence="8" key="1">
    <citation type="journal article" date="2019" name="Int. J. Syst. Evol. Microbiol.">
        <title>The Global Catalogue of Microorganisms (GCM) 10K type strain sequencing project: providing services to taxonomists for standard genome sequencing and annotation.</title>
        <authorList>
            <consortium name="The Broad Institute Genomics Platform"/>
            <consortium name="The Broad Institute Genome Sequencing Center for Infectious Disease"/>
            <person name="Wu L."/>
            <person name="Ma J."/>
        </authorList>
    </citation>
    <scope>NUCLEOTIDE SEQUENCE [LARGE SCALE GENOMIC DNA]</scope>
    <source>
        <strain evidence="8">KCTC 52274</strain>
    </source>
</reference>
<dbReference type="CDD" id="cd17546">
    <property type="entry name" value="REC_hyHK_CKI1_RcsC-like"/>
    <property type="match status" value="1"/>
</dbReference>
<evidence type="ECO:0000256" key="2">
    <source>
        <dbReference type="ARBA" id="ARBA00012438"/>
    </source>
</evidence>
<dbReference type="Proteomes" id="UP001597319">
    <property type="component" value="Unassembled WGS sequence"/>
</dbReference>
<evidence type="ECO:0000256" key="4">
    <source>
        <dbReference type="PROSITE-ProRule" id="PRU00169"/>
    </source>
</evidence>
<dbReference type="GO" id="GO:0016301">
    <property type="term" value="F:kinase activity"/>
    <property type="evidence" value="ECO:0007669"/>
    <property type="project" value="UniProtKB-KW"/>
</dbReference>
<comment type="caution">
    <text evidence="7">The sequence shown here is derived from an EMBL/GenBank/DDBJ whole genome shotgun (WGS) entry which is preliminary data.</text>
</comment>
<dbReference type="Gene3D" id="1.10.287.130">
    <property type="match status" value="1"/>
</dbReference>
<dbReference type="InterPro" id="IPR011006">
    <property type="entry name" value="CheY-like_superfamily"/>
</dbReference>
<comment type="catalytic activity">
    <reaction evidence="1">
        <text>ATP + protein L-histidine = ADP + protein N-phospho-L-histidine.</text>
        <dbReference type="EC" id="2.7.13.3"/>
    </reaction>
</comment>
<dbReference type="Pfam" id="PF00512">
    <property type="entry name" value="HisKA"/>
    <property type="match status" value="1"/>
</dbReference>
<dbReference type="InterPro" id="IPR003661">
    <property type="entry name" value="HisK_dim/P_dom"/>
</dbReference>
<organism evidence="7 8">
    <name type="scientific">Aquimarina rubra</name>
    <dbReference type="NCBI Taxonomy" id="1920033"/>
    <lineage>
        <taxon>Bacteria</taxon>
        <taxon>Pseudomonadati</taxon>
        <taxon>Bacteroidota</taxon>
        <taxon>Flavobacteriia</taxon>
        <taxon>Flavobacteriales</taxon>
        <taxon>Flavobacteriaceae</taxon>
        <taxon>Aquimarina</taxon>
    </lineage>
</organism>
<protein>
    <recommendedName>
        <fullName evidence="2">histidine kinase</fullName>
        <ecNumber evidence="2">2.7.13.3</ecNumber>
    </recommendedName>
</protein>
<evidence type="ECO:0000256" key="3">
    <source>
        <dbReference type="ARBA" id="ARBA00022553"/>
    </source>
</evidence>
<keyword evidence="7" id="KW-0808">Transferase</keyword>
<evidence type="ECO:0000313" key="8">
    <source>
        <dbReference type="Proteomes" id="UP001597319"/>
    </source>
</evidence>